<dbReference type="RefSeq" id="WP_092230447.1">
    <property type="nucleotide sequence ID" value="NZ_FNLL01000002.1"/>
</dbReference>
<feature type="transmembrane region" description="Helical" evidence="7">
    <location>
        <begin position="53"/>
        <end position="79"/>
    </location>
</feature>
<evidence type="ECO:0000256" key="6">
    <source>
        <dbReference type="ARBA" id="ARBA00023136"/>
    </source>
</evidence>
<feature type="transmembrane region" description="Helical" evidence="7">
    <location>
        <begin position="91"/>
        <end position="108"/>
    </location>
</feature>
<keyword evidence="9" id="KW-1185">Reference proteome</keyword>
<feature type="transmembrane region" description="Helical" evidence="7">
    <location>
        <begin position="206"/>
        <end position="225"/>
    </location>
</feature>
<feature type="transmembrane region" description="Helical" evidence="7">
    <location>
        <begin position="353"/>
        <end position="373"/>
    </location>
</feature>
<accession>A0A1H2DUB0</accession>
<dbReference type="NCBIfam" id="NF045714">
    <property type="entry name" value="sulf_resp_HmcC"/>
    <property type="match status" value="1"/>
</dbReference>
<proteinExistence type="inferred from homology"/>
<protein>
    <submittedName>
        <fullName evidence="8">Ni/Fe-hydrogenase 2 integral membrane subunit HybB</fullName>
    </submittedName>
</protein>
<dbReference type="InterPro" id="IPR051817">
    <property type="entry name" value="FDH_cytochrome_b556_subunit"/>
</dbReference>
<dbReference type="AlphaFoldDB" id="A0A1H2DUB0"/>
<evidence type="ECO:0000313" key="9">
    <source>
        <dbReference type="Proteomes" id="UP000199608"/>
    </source>
</evidence>
<dbReference type="InterPro" id="IPR005614">
    <property type="entry name" value="NrfD-like"/>
</dbReference>
<evidence type="ECO:0000313" key="8">
    <source>
        <dbReference type="EMBL" id="SDT86436.1"/>
    </source>
</evidence>
<reference evidence="9" key="1">
    <citation type="submission" date="2016-10" db="EMBL/GenBank/DDBJ databases">
        <authorList>
            <person name="Varghese N."/>
            <person name="Submissions S."/>
        </authorList>
    </citation>
    <scope>NUCLEOTIDE SEQUENCE [LARGE SCALE GENOMIC DNA]</scope>
    <source>
        <strain evidence="9">DSM 3384</strain>
    </source>
</reference>
<dbReference type="InterPro" id="IPR054900">
    <property type="entry name" value="sulf_resp_HmcC"/>
</dbReference>
<sequence>MDSDNRIPENKKFTVFNVVTGIILAVGLVLTILRFTMGLGTVTNLDNNNPWGIWIGFDLLCGVALAAGGYVTSAACYIFGLKRFHSAVRPAILTAFLGYALVVLALHYDVGRPWRLPYPVFYSQGTSSLLFEVGLCVFLYLTVLFIEYSPAAMEWLGLKKLRNIVVKLTLLLTIFGVVLSTLHQSSLGALFMIAPSKLHPLWYSSYLPVYFFISSMFAGMSMVIFEGSLAHRHLKDKMDETHLKESTGVVLGFGKAASFVMMGYVGIKIIGISIDNNWHYLTTGWGLWFLVELIGFVVFPAILYAVGSREKNLTFIRVASVWTVLGIVLNRLNISVVAFNWHLPSAQRYFPSFMEIATSVFIVTLGIVIYRFIATRMPILHEHPDYKTH</sequence>
<organism evidence="8 9">
    <name type="scientific">Desulfobacula phenolica</name>
    <dbReference type="NCBI Taxonomy" id="90732"/>
    <lineage>
        <taxon>Bacteria</taxon>
        <taxon>Pseudomonadati</taxon>
        <taxon>Thermodesulfobacteriota</taxon>
        <taxon>Desulfobacteria</taxon>
        <taxon>Desulfobacterales</taxon>
        <taxon>Desulfobacteraceae</taxon>
        <taxon>Desulfobacula</taxon>
    </lineage>
</organism>
<evidence type="ECO:0000256" key="5">
    <source>
        <dbReference type="ARBA" id="ARBA00022989"/>
    </source>
</evidence>
<dbReference type="GO" id="GO:0009061">
    <property type="term" value="P:anaerobic respiration"/>
    <property type="evidence" value="ECO:0007669"/>
    <property type="project" value="TreeGrafter"/>
</dbReference>
<feature type="transmembrane region" description="Helical" evidence="7">
    <location>
        <begin position="287"/>
        <end position="306"/>
    </location>
</feature>
<keyword evidence="5 7" id="KW-1133">Transmembrane helix</keyword>
<gene>
    <name evidence="8" type="ORF">SAMN04487931_102200</name>
</gene>
<dbReference type="PANTHER" id="PTHR30074">
    <property type="entry name" value="FORMATE DEHYDROGENASE, NITRATE-INDUCIBLE, CYTOCHROME B556 FDN SUBUNIT"/>
    <property type="match status" value="1"/>
</dbReference>
<dbReference type="PANTHER" id="PTHR30074:SF4">
    <property type="entry name" value="NI_FE-HYDROGENASE 2 B-TYPE CYTOCHROME SUBUNIT-RELATED"/>
    <property type="match status" value="1"/>
</dbReference>
<feature type="transmembrane region" description="Helical" evidence="7">
    <location>
        <begin position="246"/>
        <end position="267"/>
    </location>
</feature>
<evidence type="ECO:0000256" key="1">
    <source>
        <dbReference type="ARBA" id="ARBA00004651"/>
    </source>
</evidence>
<evidence type="ECO:0000256" key="3">
    <source>
        <dbReference type="ARBA" id="ARBA00022475"/>
    </source>
</evidence>
<dbReference type="EMBL" id="FNLL01000002">
    <property type="protein sequence ID" value="SDT86436.1"/>
    <property type="molecule type" value="Genomic_DNA"/>
</dbReference>
<evidence type="ECO:0000256" key="7">
    <source>
        <dbReference type="SAM" id="Phobius"/>
    </source>
</evidence>
<feature type="transmembrane region" description="Helical" evidence="7">
    <location>
        <begin position="12"/>
        <end position="33"/>
    </location>
</feature>
<keyword evidence="6 7" id="KW-0472">Membrane</keyword>
<dbReference type="Proteomes" id="UP000199608">
    <property type="component" value="Unassembled WGS sequence"/>
</dbReference>
<dbReference type="GO" id="GO:0005886">
    <property type="term" value="C:plasma membrane"/>
    <property type="evidence" value="ECO:0007669"/>
    <property type="project" value="UniProtKB-SubCell"/>
</dbReference>
<name>A0A1H2DUB0_9BACT</name>
<comment type="similarity">
    <text evidence="2">Belongs to the NrfD family.</text>
</comment>
<evidence type="ECO:0000256" key="4">
    <source>
        <dbReference type="ARBA" id="ARBA00022692"/>
    </source>
</evidence>
<feature type="transmembrane region" description="Helical" evidence="7">
    <location>
        <begin position="318"/>
        <end position="341"/>
    </location>
</feature>
<dbReference type="Pfam" id="PF03916">
    <property type="entry name" value="NrfD"/>
    <property type="match status" value="1"/>
</dbReference>
<keyword evidence="3" id="KW-1003">Cell membrane</keyword>
<feature type="transmembrane region" description="Helical" evidence="7">
    <location>
        <begin position="168"/>
        <end position="194"/>
    </location>
</feature>
<comment type="subcellular location">
    <subcellularLocation>
        <location evidence="1">Cell membrane</location>
        <topology evidence="1">Multi-pass membrane protein</topology>
    </subcellularLocation>
</comment>
<evidence type="ECO:0000256" key="2">
    <source>
        <dbReference type="ARBA" id="ARBA00008929"/>
    </source>
</evidence>
<keyword evidence="4 7" id="KW-0812">Transmembrane</keyword>
<feature type="transmembrane region" description="Helical" evidence="7">
    <location>
        <begin position="128"/>
        <end position="148"/>
    </location>
</feature>